<dbReference type="InterPro" id="IPR039471">
    <property type="entry name" value="CXorf65-like"/>
</dbReference>
<organism evidence="2 3">
    <name type="scientific">Amphilophus citrinellus</name>
    <name type="common">Midas cichlid</name>
    <name type="synonym">Cichlasoma citrinellum</name>
    <dbReference type="NCBI Taxonomy" id="61819"/>
    <lineage>
        <taxon>Eukaryota</taxon>
        <taxon>Metazoa</taxon>
        <taxon>Chordata</taxon>
        <taxon>Craniata</taxon>
        <taxon>Vertebrata</taxon>
        <taxon>Euteleostomi</taxon>
        <taxon>Actinopterygii</taxon>
        <taxon>Neopterygii</taxon>
        <taxon>Teleostei</taxon>
        <taxon>Neoteleostei</taxon>
        <taxon>Acanthomorphata</taxon>
        <taxon>Ovalentaria</taxon>
        <taxon>Cichlomorphae</taxon>
        <taxon>Cichliformes</taxon>
        <taxon>Cichlidae</taxon>
        <taxon>New World cichlids</taxon>
        <taxon>Cichlasomatinae</taxon>
        <taxon>Heroini</taxon>
        <taxon>Amphilophus</taxon>
    </lineage>
</organism>
<evidence type="ECO:0000256" key="1">
    <source>
        <dbReference type="SAM" id="MobiDB-lite"/>
    </source>
</evidence>
<name>A0A3Q0RRT8_AMPCI</name>
<keyword evidence="3" id="KW-1185">Reference proteome</keyword>
<reference evidence="2" key="1">
    <citation type="submission" date="2025-08" db="UniProtKB">
        <authorList>
            <consortium name="Ensembl"/>
        </authorList>
    </citation>
    <scope>IDENTIFICATION</scope>
</reference>
<dbReference type="Pfam" id="PF15874">
    <property type="entry name" value="Il2rg"/>
    <property type="match status" value="1"/>
</dbReference>
<evidence type="ECO:0000313" key="3">
    <source>
        <dbReference type="Proteomes" id="UP000261340"/>
    </source>
</evidence>
<protein>
    <submittedName>
        <fullName evidence="2">Uncharacterized protein</fullName>
    </submittedName>
</protein>
<proteinExistence type="predicted"/>
<sequence>MRGVVWTPKVLNLNIWIFQNYCHMKSKSNKILPVECVDLMDSSGKVMNLAAKQQSLALASSVLVDRQYYVLLRVCRESVCQKYVSLQNNHCQSHPELKGNKKITSGLTGQQTGSGSLRPPAGQSHSCHYKNLTKYT</sequence>
<dbReference type="GeneTree" id="ENSGT00940000178089"/>
<feature type="region of interest" description="Disordered" evidence="1">
    <location>
        <begin position="102"/>
        <end position="136"/>
    </location>
</feature>
<accession>A0A3Q0RRT8</accession>
<dbReference type="Proteomes" id="UP000261340">
    <property type="component" value="Unplaced"/>
</dbReference>
<feature type="compositionally biased region" description="Low complexity" evidence="1">
    <location>
        <begin position="104"/>
        <end position="117"/>
    </location>
</feature>
<dbReference type="Ensembl" id="ENSACIT00000013772.1">
    <property type="protein sequence ID" value="ENSACIP00000013406.1"/>
    <property type="gene ID" value="ENSACIG00000010433.1"/>
</dbReference>
<reference evidence="2" key="2">
    <citation type="submission" date="2025-09" db="UniProtKB">
        <authorList>
            <consortium name="Ensembl"/>
        </authorList>
    </citation>
    <scope>IDENTIFICATION</scope>
</reference>
<dbReference type="AlphaFoldDB" id="A0A3Q0RRT8"/>
<evidence type="ECO:0000313" key="2">
    <source>
        <dbReference type="Ensembl" id="ENSACIP00000013406.1"/>
    </source>
</evidence>